<dbReference type="InterPro" id="IPR051533">
    <property type="entry name" value="WaaL-like"/>
</dbReference>
<feature type="transmembrane region" description="Helical" evidence="5">
    <location>
        <begin position="257"/>
        <end position="275"/>
    </location>
</feature>
<evidence type="ECO:0000256" key="3">
    <source>
        <dbReference type="ARBA" id="ARBA00022989"/>
    </source>
</evidence>
<reference evidence="7 8" key="1">
    <citation type="submission" date="2019-07" db="EMBL/GenBank/DDBJ databases">
        <title>Whole genome shotgun sequence of Myxococcus fulvus NBRC 100333.</title>
        <authorList>
            <person name="Hosoyama A."/>
            <person name="Uohara A."/>
            <person name="Ohji S."/>
            <person name="Ichikawa N."/>
        </authorList>
    </citation>
    <scope>NUCLEOTIDE SEQUENCE [LARGE SCALE GENOMIC DNA]</scope>
    <source>
        <strain evidence="7 8">NBRC 100333</strain>
    </source>
</reference>
<dbReference type="GO" id="GO:0016020">
    <property type="term" value="C:membrane"/>
    <property type="evidence" value="ECO:0007669"/>
    <property type="project" value="UniProtKB-SubCell"/>
</dbReference>
<sequence length="438" mass="46013">MNPLMDQPSQPRLEILLRRVVAGVLLAWAVGIVLAEVVLQVAASAAVLLSLVLLAKRRLVLARDVRAYVLASVALCAWQVVSPALALMTGAAVAWPRSSRYGQVLDSVAGAAVACVGSVGVPWLAIAGTVLGGWLFAAGLGVFQNRVRWPWEPPAFLKLNLARLHENFGTEASPRYAAGGIFFHRLRFAHGAIAALGPALAILGGSEVARRRLLAGVVVLGMLVSIYNAFARAALGAALMVSVVALLLLVSGLARRVGLGLIAGLIVVVLASPAWRARLGKAADNIYGGERELAMTVGWSLVQDHPWVGVGFGNHKAAVLARQDESGITDLLATDSHNLWLTVWAETGLVGLVLMLTVHGLLGWALIRRHRAGSIAATGALLSFVGFHILALVHYLPFHSSVHLSFALVWGLGLCEGSGVLRGAAPRRPAAPATAAHE</sequence>
<organism evidence="7 8">
    <name type="scientific">Myxococcus fulvus</name>
    <dbReference type="NCBI Taxonomy" id="33"/>
    <lineage>
        <taxon>Bacteria</taxon>
        <taxon>Pseudomonadati</taxon>
        <taxon>Myxococcota</taxon>
        <taxon>Myxococcia</taxon>
        <taxon>Myxococcales</taxon>
        <taxon>Cystobacterineae</taxon>
        <taxon>Myxococcaceae</taxon>
        <taxon>Myxococcus</taxon>
    </lineage>
</organism>
<feature type="transmembrane region" description="Helical" evidence="5">
    <location>
        <begin position="20"/>
        <end position="53"/>
    </location>
</feature>
<evidence type="ECO:0000313" key="8">
    <source>
        <dbReference type="Proteomes" id="UP000321514"/>
    </source>
</evidence>
<evidence type="ECO:0000256" key="2">
    <source>
        <dbReference type="ARBA" id="ARBA00022692"/>
    </source>
</evidence>
<accession>A0A511T5Q2</accession>
<feature type="transmembrane region" description="Helical" evidence="5">
    <location>
        <begin position="188"/>
        <end position="209"/>
    </location>
</feature>
<evidence type="ECO:0000256" key="5">
    <source>
        <dbReference type="SAM" id="Phobius"/>
    </source>
</evidence>
<dbReference type="PANTHER" id="PTHR37422">
    <property type="entry name" value="TEICHURONIC ACID BIOSYNTHESIS PROTEIN TUAE"/>
    <property type="match status" value="1"/>
</dbReference>
<keyword evidence="4 5" id="KW-0472">Membrane</keyword>
<feature type="transmembrane region" description="Helical" evidence="5">
    <location>
        <begin position="108"/>
        <end position="136"/>
    </location>
</feature>
<evidence type="ECO:0000256" key="1">
    <source>
        <dbReference type="ARBA" id="ARBA00004141"/>
    </source>
</evidence>
<keyword evidence="3 5" id="KW-1133">Transmembrane helix</keyword>
<dbReference type="PANTHER" id="PTHR37422:SF13">
    <property type="entry name" value="LIPOPOLYSACCHARIDE BIOSYNTHESIS PROTEIN PA4999-RELATED"/>
    <property type="match status" value="1"/>
</dbReference>
<dbReference type="EMBL" id="BJXR01000034">
    <property type="protein sequence ID" value="GEN09499.1"/>
    <property type="molecule type" value="Genomic_DNA"/>
</dbReference>
<proteinExistence type="predicted"/>
<dbReference type="InterPro" id="IPR007016">
    <property type="entry name" value="O-antigen_ligase-rel_domated"/>
</dbReference>
<dbReference type="Pfam" id="PF04932">
    <property type="entry name" value="Wzy_C"/>
    <property type="match status" value="1"/>
</dbReference>
<comment type="subcellular location">
    <subcellularLocation>
        <location evidence="1">Membrane</location>
        <topology evidence="1">Multi-pass membrane protein</topology>
    </subcellularLocation>
</comment>
<evidence type="ECO:0000313" key="7">
    <source>
        <dbReference type="EMBL" id="GEN09499.1"/>
    </source>
</evidence>
<evidence type="ECO:0000259" key="6">
    <source>
        <dbReference type="Pfam" id="PF04932"/>
    </source>
</evidence>
<dbReference type="STRING" id="1334629.MFUL124B02_18345"/>
<feature type="transmembrane region" description="Helical" evidence="5">
    <location>
        <begin position="348"/>
        <end position="367"/>
    </location>
</feature>
<evidence type="ECO:0000256" key="4">
    <source>
        <dbReference type="ARBA" id="ARBA00023136"/>
    </source>
</evidence>
<gene>
    <name evidence="7" type="ORF">MFU01_45360</name>
</gene>
<name>A0A511T5Q2_MYXFU</name>
<feature type="transmembrane region" description="Helical" evidence="5">
    <location>
        <begin position="374"/>
        <end position="396"/>
    </location>
</feature>
<protein>
    <recommendedName>
        <fullName evidence="6">O-antigen ligase-related domain-containing protein</fullName>
    </recommendedName>
</protein>
<feature type="domain" description="O-antigen ligase-related" evidence="6">
    <location>
        <begin position="218"/>
        <end position="355"/>
    </location>
</feature>
<keyword evidence="2 5" id="KW-0812">Transmembrane</keyword>
<dbReference type="Proteomes" id="UP000321514">
    <property type="component" value="Unassembled WGS sequence"/>
</dbReference>
<dbReference type="AlphaFoldDB" id="A0A511T5Q2"/>
<feature type="transmembrane region" description="Helical" evidence="5">
    <location>
        <begin position="65"/>
        <end position="88"/>
    </location>
</feature>
<comment type="caution">
    <text evidence="7">The sequence shown here is derived from an EMBL/GenBank/DDBJ whole genome shotgun (WGS) entry which is preliminary data.</text>
</comment>
<dbReference type="OrthoDB" id="5493722at2"/>
<feature type="transmembrane region" description="Helical" evidence="5">
    <location>
        <begin position="229"/>
        <end position="250"/>
    </location>
</feature>